<dbReference type="PANTHER" id="PTHR11715">
    <property type="entry name" value="GLYCINE CLEAVAGE SYSTEM H PROTEIN"/>
    <property type="match status" value="1"/>
</dbReference>
<dbReference type="InterPro" id="IPR011053">
    <property type="entry name" value="Single_hybrid_motif"/>
</dbReference>
<dbReference type="InterPro" id="IPR002930">
    <property type="entry name" value="GCV_H"/>
</dbReference>
<dbReference type="EMBL" id="AUZZ01009102">
    <property type="protein sequence ID" value="EQD34910.1"/>
    <property type="molecule type" value="Genomic_DNA"/>
</dbReference>
<comment type="similarity">
    <text evidence="1">Belongs to the GcvH family.</text>
</comment>
<dbReference type="InterPro" id="IPR000089">
    <property type="entry name" value="Biotin_lipoyl"/>
</dbReference>
<feature type="domain" description="Lipoyl-binding" evidence="3">
    <location>
        <begin position="25"/>
        <end position="107"/>
    </location>
</feature>
<protein>
    <submittedName>
        <fullName evidence="4">Glycine cleavage H-protein, subgroup</fullName>
    </submittedName>
</protein>
<dbReference type="GO" id="GO:0005829">
    <property type="term" value="C:cytosol"/>
    <property type="evidence" value="ECO:0007669"/>
    <property type="project" value="TreeGrafter"/>
</dbReference>
<dbReference type="PANTHER" id="PTHR11715:SF3">
    <property type="entry name" value="GLYCINE CLEAVAGE SYSTEM H PROTEIN-RELATED"/>
    <property type="match status" value="1"/>
</dbReference>
<dbReference type="HAMAP" id="MF_00272">
    <property type="entry name" value="GcvH"/>
    <property type="match status" value="1"/>
</dbReference>
<evidence type="ECO:0000256" key="2">
    <source>
        <dbReference type="ARBA" id="ARBA00022823"/>
    </source>
</evidence>
<dbReference type="NCBIfam" id="TIGR00527">
    <property type="entry name" value="gcvH"/>
    <property type="match status" value="1"/>
</dbReference>
<dbReference type="GO" id="GO:0019464">
    <property type="term" value="P:glycine decarboxylation via glycine cleavage system"/>
    <property type="evidence" value="ECO:0007669"/>
    <property type="project" value="InterPro"/>
</dbReference>
<dbReference type="PROSITE" id="PS00189">
    <property type="entry name" value="LIPOYL"/>
    <property type="match status" value="1"/>
</dbReference>
<dbReference type="InterPro" id="IPR017453">
    <property type="entry name" value="GCV_H_sub"/>
</dbReference>
<dbReference type="GO" id="GO:0009249">
    <property type="term" value="P:protein lipoylation"/>
    <property type="evidence" value="ECO:0007669"/>
    <property type="project" value="TreeGrafter"/>
</dbReference>
<dbReference type="InterPro" id="IPR003016">
    <property type="entry name" value="2-oxoA_DH_lipoyl-BS"/>
</dbReference>
<comment type="caution">
    <text evidence="4">The sequence shown here is derived from an EMBL/GenBank/DDBJ whole genome shotgun (WGS) entry which is preliminary data.</text>
</comment>
<sequence length="168" mass="18078">MTESKVPDGLRYTKSHEWVRVDGDSVTVGITDHAQGELTDIVFVDLPAAGKTFAAGATVLTLESVKTVADVYAPAAGSLVEANAELKNHPELVNQDPYGRGWLFRLRPSGPLPDGDLLDPAGYRALLGPRGVGRYFPSNFGGRRSRNARIPSVRSLVPNVWPADSPSR</sequence>
<dbReference type="Pfam" id="PF01597">
    <property type="entry name" value="GCV_H"/>
    <property type="match status" value="1"/>
</dbReference>
<keyword evidence="2" id="KW-0450">Lipoyl</keyword>
<proteinExistence type="inferred from homology"/>
<organism evidence="4">
    <name type="scientific">mine drainage metagenome</name>
    <dbReference type="NCBI Taxonomy" id="410659"/>
    <lineage>
        <taxon>unclassified sequences</taxon>
        <taxon>metagenomes</taxon>
        <taxon>ecological metagenomes</taxon>
    </lineage>
</organism>
<dbReference type="Gene3D" id="2.40.50.100">
    <property type="match status" value="1"/>
</dbReference>
<dbReference type="AlphaFoldDB" id="T0ZYA5"/>
<dbReference type="SUPFAM" id="SSF51230">
    <property type="entry name" value="Single hybrid motif"/>
    <property type="match status" value="1"/>
</dbReference>
<dbReference type="CDD" id="cd06848">
    <property type="entry name" value="GCS_H"/>
    <property type="match status" value="1"/>
</dbReference>
<evidence type="ECO:0000256" key="1">
    <source>
        <dbReference type="ARBA" id="ARBA00009249"/>
    </source>
</evidence>
<reference evidence="4" key="1">
    <citation type="submission" date="2013-08" db="EMBL/GenBank/DDBJ databases">
        <authorList>
            <person name="Mendez C."/>
            <person name="Richter M."/>
            <person name="Ferrer M."/>
            <person name="Sanchez J."/>
        </authorList>
    </citation>
    <scope>NUCLEOTIDE SEQUENCE</scope>
</reference>
<evidence type="ECO:0000259" key="3">
    <source>
        <dbReference type="PROSITE" id="PS50968"/>
    </source>
</evidence>
<gene>
    <name evidence="4" type="ORF">B2A_12616</name>
</gene>
<dbReference type="NCBIfam" id="NF002270">
    <property type="entry name" value="PRK01202.1"/>
    <property type="match status" value="1"/>
</dbReference>
<accession>T0ZYA5</accession>
<dbReference type="PROSITE" id="PS50968">
    <property type="entry name" value="BIOTINYL_LIPOYL"/>
    <property type="match status" value="1"/>
</dbReference>
<name>T0ZYA5_9ZZZZ</name>
<dbReference type="InterPro" id="IPR033753">
    <property type="entry name" value="GCV_H/Fam206"/>
</dbReference>
<dbReference type="GO" id="GO:0005960">
    <property type="term" value="C:glycine cleavage complex"/>
    <property type="evidence" value="ECO:0007669"/>
    <property type="project" value="InterPro"/>
</dbReference>
<reference evidence="4" key="2">
    <citation type="journal article" date="2014" name="ISME J.">
        <title>Microbial stratification in low pH oxic and suboxic macroscopic growths along an acid mine drainage.</title>
        <authorList>
            <person name="Mendez-Garcia C."/>
            <person name="Mesa V."/>
            <person name="Sprenger R.R."/>
            <person name="Richter M."/>
            <person name="Diez M.S."/>
            <person name="Solano J."/>
            <person name="Bargiela R."/>
            <person name="Golyshina O.V."/>
            <person name="Manteca A."/>
            <person name="Ramos J.L."/>
            <person name="Gallego J.R."/>
            <person name="Llorente I."/>
            <person name="Martins Dos Santos V.A."/>
            <person name="Jensen O.N."/>
            <person name="Pelaez A.I."/>
            <person name="Sanchez J."/>
            <person name="Ferrer M."/>
        </authorList>
    </citation>
    <scope>NUCLEOTIDE SEQUENCE</scope>
</reference>
<evidence type="ECO:0000313" key="4">
    <source>
        <dbReference type="EMBL" id="EQD34910.1"/>
    </source>
</evidence>